<accession>A0ABU7NTA9</accession>
<keyword evidence="4 6" id="KW-0472">Membrane</keyword>
<comment type="subcellular location">
    <subcellularLocation>
        <location evidence="1">Membrane</location>
        <topology evidence="1">Multi-pass membrane protein</topology>
    </subcellularLocation>
</comment>
<dbReference type="PANTHER" id="PTHR42770">
    <property type="entry name" value="AMINO ACID TRANSPORTER-RELATED"/>
    <property type="match status" value="1"/>
</dbReference>
<proteinExistence type="predicted"/>
<evidence type="ECO:0000256" key="6">
    <source>
        <dbReference type="SAM" id="Phobius"/>
    </source>
</evidence>
<feature type="transmembrane region" description="Helical" evidence="6">
    <location>
        <begin position="215"/>
        <end position="234"/>
    </location>
</feature>
<feature type="transmembrane region" description="Helical" evidence="6">
    <location>
        <begin position="246"/>
        <end position="268"/>
    </location>
</feature>
<evidence type="ECO:0000256" key="1">
    <source>
        <dbReference type="ARBA" id="ARBA00004141"/>
    </source>
</evidence>
<evidence type="ECO:0000313" key="9">
    <source>
        <dbReference type="Proteomes" id="UP001307760"/>
    </source>
</evidence>
<feature type="transmembrane region" description="Helical" evidence="6">
    <location>
        <begin position="302"/>
        <end position="325"/>
    </location>
</feature>
<evidence type="ECO:0000259" key="7">
    <source>
        <dbReference type="Pfam" id="PF00324"/>
    </source>
</evidence>
<dbReference type="Pfam" id="PF00324">
    <property type="entry name" value="AA_permease"/>
    <property type="match status" value="1"/>
</dbReference>
<dbReference type="PIRSF" id="PIRSF006060">
    <property type="entry name" value="AA_transporter"/>
    <property type="match status" value="1"/>
</dbReference>
<keyword evidence="3 6" id="KW-1133">Transmembrane helix</keyword>
<evidence type="ECO:0000256" key="4">
    <source>
        <dbReference type="ARBA" id="ARBA00023136"/>
    </source>
</evidence>
<feature type="transmembrane region" description="Helical" evidence="6">
    <location>
        <begin position="95"/>
        <end position="127"/>
    </location>
</feature>
<evidence type="ECO:0000256" key="2">
    <source>
        <dbReference type="ARBA" id="ARBA00022692"/>
    </source>
</evidence>
<organism evidence="8 9">
    <name type="scientific">Streptomyces bugieae</name>
    <dbReference type="NCBI Taxonomy" id="3098223"/>
    <lineage>
        <taxon>Bacteria</taxon>
        <taxon>Bacillati</taxon>
        <taxon>Actinomycetota</taxon>
        <taxon>Actinomycetes</taxon>
        <taxon>Kitasatosporales</taxon>
        <taxon>Streptomycetaceae</taxon>
        <taxon>Streptomyces</taxon>
    </lineage>
</organism>
<name>A0ABU7NTA9_9ACTN</name>
<keyword evidence="2 6" id="KW-0812">Transmembrane</keyword>
<feature type="transmembrane region" description="Helical" evidence="6">
    <location>
        <begin position="147"/>
        <end position="164"/>
    </location>
</feature>
<sequence length="531" mass="55421">MSSAIPQESENRAGMRRALGVKDGVAIAASSTAATTSIGIGMGSLAAYAGRQTPALLLLACLPILGIALSYARLNRTEPNCGSGYTWVGRSIGPWPGFLTGWVVLVGNVVFMAYTGAVTGSVVLQFLNKLGWHSMWGLRLDPGSTGISTAVGLVALVAVTVTAITGVRAATRLQMWLLIFEYAVLLVFCGYALVVGDQPFSLSWLNPFDIGSPQALAQGMVLAVFIYWGWDAAFSVNEETRSASDAARGGLIALVVMAGLFLVGAVAFQRVMSTGELVHNGPQALTFLGGKLAPEPWASLPLAALMCSAFASLQSSVIPTARGALAMARDRTLGPVWQRVHPRYGSPAVGTLLIMAIAALIAVLAVGIPQLNDMILTAVNSIGLTVALYYGLTALACAVRFRDSLRQGAVRALRDVVVPAASALVLFGLGGYLVWDYATMSDHFAMSPDNGWFMLALPAAFILLGLAAAAWAKWVRRAPYFRTGRGTDADALTLPMDGDRDKGGDEDGSGSGGGTITLASTPPPLPSPSDG</sequence>
<feature type="transmembrane region" description="Helical" evidence="6">
    <location>
        <begin position="416"/>
        <end position="435"/>
    </location>
</feature>
<evidence type="ECO:0000256" key="3">
    <source>
        <dbReference type="ARBA" id="ARBA00022989"/>
    </source>
</evidence>
<feature type="transmembrane region" description="Helical" evidence="6">
    <location>
        <begin position="374"/>
        <end position="395"/>
    </location>
</feature>
<dbReference type="Proteomes" id="UP001307760">
    <property type="component" value="Unassembled WGS sequence"/>
</dbReference>
<keyword evidence="9" id="KW-1185">Reference proteome</keyword>
<protein>
    <submittedName>
        <fullName evidence="8">APC family permease</fullName>
    </submittedName>
</protein>
<dbReference type="Gene3D" id="1.20.1740.10">
    <property type="entry name" value="Amino acid/polyamine transporter I"/>
    <property type="match status" value="1"/>
</dbReference>
<dbReference type="InterPro" id="IPR050367">
    <property type="entry name" value="APC_superfamily"/>
</dbReference>
<feature type="transmembrane region" description="Helical" evidence="6">
    <location>
        <begin position="455"/>
        <end position="475"/>
    </location>
</feature>
<dbReference type="EMBL" id="JAZBJP010000015">
    <property type="protein sequence ID" value="MEE4422074.1"/>
    <property type="molecule type" value="Genomic_DNA"/>
</dbReference>
<gene>
    <name evidence="8" type="ORF">V2J85_22360</name>
</gene>
<evidence type="ECO:0000256" key="5">
    <source>
        <dbReference type="SAM" id="MobiDB-lite"/>
    </source>
</evidence>
<feature type="transmembrane region" description="Helical" evidence="6">
    <location>
        <begin position="55"/>
        <end position="74"/>
    </location>
</feature>
<feature type="compositionally biased region" description="Pro residues" evidence="5">
    <location>
        <begin position="521"/>
        <end position="531"/>
    </location>
</feature>
<comment type="caution">
    <text evidence="8">The sequence shown here is derived from an EMBL/GenBank/DDBJ whole genome shotgun (WGS) entry which is preliminary data.</text>
</comment>
<dbReference type="RefSeq" id="WP_330822548.1">
    <property type="nucleotide sequence ID" value="NZ_JAZBJP010000015.1"/>
</dbReference>
<reference evidence="8 9" key="1">
    <citation type="submission" date="2023-12" db="EMBL/GenBank/DDBJ databases">
        <title>30 novel species of actinomycetes from the DSMZ collection.</title>
        <authorList>
            <person name="Nouioui I."/>
        </authorList>
    </citation>
    <scope>NUCLEOTIDE SEQUENCE [LARGE SCALE GENOMIC DNA]</scope>
    <source>
        <strain evidence="8 9">DSM 41528</strain>
    </source>
</reference>
<feature type="region of interest" description="Disordered" evidence="5">
    <location>
        <begin position="492"/>
        <end position="531"/>
    </location>
</feature>
<feature type="transmembrane region" description="Helical" evidence="6">
    <location>
        <begin position="25"/>
        <end position="49"/>
    </location>
</feature>
<feature type="transmembrane region" description="Helical" evidence="6">
    <location>
        <begin position="346"/>
        <end position="368"/>
    </location>
</feature>
<dbReference type="InterPro" id="IPR004841">
    <property type="entry name" value="AA-permease/SLC12A_dom"/>
</dbReference>
<evidence type="ECO:0000313" key="8">
    <source>
        <dbReference type="EMBL" id="MEE4422074.1"/>
    </source>
</evidence>
<feature type="domain" description="Amino acid permease/ SLC12A" evidence="7">
    <location>
        <begin position="33"/>
        <end position="445"/>
    </location>
</feature>
<dbReference type="PANTHER" id="PTHR42770:SF16">
    <property type="entry name" value="AMINO ACID PERMEASE"/>
    <property type="match status" value="1"/>
</dbReference>
<feature type="transmembrane region" description="Helical" evidence="6">
    <location>
        <begin position="176"/>
        <end position="195"/>
    </location>
</feature>